<proteinExistence type="predicted"/>
<dbReference type="InterPro" id="IPR048958">
    <property type="entry name" value="Polysacc_lyase_14"/>
</dbReference>
<feature type="region of interest" description="Disordered" evidence="1">
    <location>
        <begin position="452"/>
        <end position="512"/>
    </location>
</feature>
<comment type="caution">
    <text evidence="3">The sequence shown here is derived from an EMBL/GenBank/DDBJ whole genome shotgun (WGS) entry which is preliminary data.</text>
</comment>
<reference evidence="3 4" key="1">
    <citation type="submission" date="2024-01" db="EMBL/GenBank/DDBJ databases">
        <title>A draft genome for the cacao thread blight pathogen Marasmiellus scandens.</title>
        <authorList>
            <person name="Baruah I.K."/>
            <person name="Leung J."/>
            <person name="Bukari Y."/>
            <person name="Amoako-Attah I."/>
            <person name="Meinhardt L.W."/>
            <person name="Bailey B.A."/>
            <person name="Cohen S.P."/>
        </authorList>
    </citation>
    <scope>NUCLEOTIDE SEQUENCE [LARGE SCALE GENOMIC DNA]</scope>
    <source>
        <strain evidence="3 4">GH-19</strain>
    </source>
</reference>
<feature type="region of interest" description="Disordered" evidence="1">
    <location>
        <begin position="239"/>
        <end position="281"/>
    </location>
</feature>
<organism evidence="3 4">
    <name type="scientific">Marasmiellus scandens</name>
    <dbReference type="NCBI Taxonomy" id="2682957"/>
    <lineage>
        <taxon>Eukaryota</taxon>
        <taxon>Fungi</taxon>
        <taxon>Dikarya</taxon>
        <taxon>Basidiomycota</taxon>
        <taxon>Agaricomycotina</taxon>
        <taxon>Agaricomycetes</taxon>
        <taxon>Agaricomycetidae</taxon>
        <taxon>Agaricales</taxon>
        <taxon>Marasmiineae</taxon>
        <taxon>Omphalotaceae</taxon>
        <taxon>Marasmiellus</taxon>
    </lineage>
</organism>
<dbReference type="PANTHER" id="PTHR40124">
    <property type="match status" value="1"/>
</dbReference>
<protein>
    <recommendedName>
        <fullName evidence="2">Polysaccharide lyase 14 domain-containing protein</fullName>
    </recommendedName>
</protein>
<feature type="domain" description="Polysaccharide lyase 14" evidence="2">
    <location>
        <begin position="621"/>
        <end position="655"/>
    </location>
</feature>
<feature type="domain" description="Polysaccharide lyase 14" evidence="2">
    <location>
        <begin position="280"/>
        <end position="453"/>
    </location>
</feature>
<dbReference type="PANTHER" id="PTHR40124:SF1">
    <property type="entry name" value="DISAGGREGATASE RELATED REPEAT PROTEIN"/>
    <property type="match status" value="1"/>
</dbReference>
<name>A0ABR1IUN1_9AGAR</name>
<feature type="compositionally biased region" description="Polar residues" evidence="1">
    <location>
        <begin position="264"/>
        <end position="274"/>
    </location>
</feature>
<dbReference type="Gene3D" id="2.60.120.200">
    <property type="match status" value="2"/>
</dbReference>
<dbReference type="EMBL" id="JBANRG010000079">
    <property type="protein sequence ID" value="KAK7438416.1"/>
    <property type="molecule type" value="Genomic_DNA"/>
</dbReference>
<evidence type="ECO:0000256" key="1">
    <source>
        <dbReference type="SAM" id="MobiDB-lite"/>
    </source>
</evidence>
<evidence type="ECO:0000313" key="4">
    <source>
        <dbReference type="Proteomes" id="UP001498398"/>
    </source>
</evidence>
<evidence type="ECO:0000259" key="2">
    <source>
        <dbReference type="Pfam" id="PF21294"/>
    </source>
</evidence>
<keyword evidence="4" id="KW-1185">Reference proteome</keyword>
<evidence type="ECO:0000313" key="3">
    <source>
        <dbReference type="EMBL" id="KAK7438416.1"/>
    </source>
</evidence>
<dbReference type="Pfam" id="PF21294">
    <property type="entry name" value="Polysacc_lyase_14"/>
    <property type="match status" value="2"/>
</dbReference>
<accession>A0ABR1IUN1</accession>
<dbReference type="Proteomes" id="UP001498398">
    <property type="component" value="Unassembled WGS sequence"/>
</dbReference>
<gene>
    <name evidence="3" type="ORF">VKT23_018029</name>
</gene>
<sequence>MVLVTSSILFPPLFLLLWIPRWMLVISFYLIVQVVAAPFPATQPIATSVHATYPTLVNSPSPTPTTTPSSISYYPKLETPSTSSSDALALHISAIPVVVDTATVTVTRVAENPIVDSPVKNIATTTITSTEIAVVHLVFETQIATATATQVVKIVTETDTRTNTETETEVLRIVTDVLTQTQTDTVIVPPAATSTLSTSNPTYWSMPAQITDLVSDFGITSFPGPKRNIEVVDAIPESASASPTTMESQVLSSTSTSVSGSLSDPLQSQPTQGSEPGPEHHSILQLFYPEGSINPGGSPKGGSQFYATPLDLSNATSVSLNYSVFFPDDFDFVLGGKLPGLYGGHTGCSGGNSAEDCFSTRMMFREEGAGELYLYAPKHSQAPELCQDPQSDCNADYGYSLGRGSFFYKRGQWTNINQTVTLNTPGLQDGKFLLLVNGEKVLEKTNIFYRNAPGVAKGSNGDSKGGNSGDESGDDTSNDNGGSLPESKARPKPSSSHVSDPHDSPAAGSEEGLGGLLGGILGGGLLGGVSQTRRKDHSFGLRAVREQTQQVWSASTEDPPGENATVAEAEQVEELSEMQKVQALHDLLGEEELAQEEGVLISQSLSSYQSNVQKDDSDGDEDPVGFAGIFFSTFFGGHDPQYATPKDQYVWFKDFQLEIHG</sequence>
<feature type="compositionally biased region" description="Low complexity" evidence="1">
    <location>
        <begin position="248"/>
        <end position="263"/>
    </location>
</feature>